<dbReference type="AlphaFoldDB" id="A0A0F9QRA5"/>
<gene>
    <name evidence="1" type="ORF">LCGC14_0687650</name>
</gene>
<protein>
    <recommendedName>
        <fullName evidence="2">DUF1059 domain-containing protein</fullName>
    </recommendedName>
</protein>
<reference evidence="1" key="1">
    <citation type="journal article" date="2015" name="Nature">
        <title>Complex archaea that bridge the gap between prokaryotes and eukaryotes.</title>
        <authorList>
            <person name="Spang A."/>
            <person name="Saw J.H."/>
            <person name="Jorgensen S.L."/>
            <person name="Zaremba-Niedzwiedzka K."/>
            <person name="Martijn J."/>
            <person name="Lind A.E."/>
            <person name="van Eijk R."/>
            <person name="Schleper C."/>
            <person name="Guy L."/>
            <person name="Ettema T.J."/>
        </authorList>
    </citation>
    <scope>NUCLEOTIDE SEQUENCE</scope>
</reference>
<accession>A0A0F9QRA5</accession>
<evidence type="ECO:0000313" key="1">
    <source>
        <dbReference type="EMBL" id="KKN45004.1"/>
    </source>
</evidence>
<dbReference type="EMBL" id="LAZR01001417">
    <property type="protein sequence ID" value="KKN45004.1"/>
    <property type="molecule type" value="Genomic_DNA"/>
</dbReference>
<name>A0A0F9QRA5_9ZZZZ</name>
<evidence type="ECO:0008006" key="2">
    <source>
        <dbReference type="Google" id="ProtNLM"/>
    </source>
</evidence>
<sequence>MIKKKCKYCPKEIEGHTENQVQHLMNQHLISKHSDKIDLKEKE</sequence>
<comment type="caution">
    <text evidence="1">The sequence shown here is derived from an EMBL/GenBank/DDBJ whole genome shotgun (WGS) entry which is preliminary data.</text>
</comment>
<organism evidence="1">
    <name type="scientific">marine sediment metagenome</name>
    <dbReference type="NCBI Taxonomy" id="412755"/>
    <lineage>
        <taxon>unclassified sequences</taxon>
        <taxon>metagenomes</taxon>
        <taxon>ecological metagenomes</taxon>
    </lineage>
</organism>
<proteinExistence type="predicted"/>